<sequence length="889" mass="99578">MSDIKVIQLRTEYMEQPYGIDSPRPRLSWVIQSSGRGFMQSAYRVLVASSPERLDSGAGDLWDSGKMDSDQSIFVEYDGNTLESGSICCWKVMVWDAQGHPSDWSEPGVWTMGLLARSDWQAKWVGLGYGTDEVGRPATCYRKPFEIGKPLKRAVLYASALGAAELHLNGARLGEDWFAPEWTDYNIRVNYRTYEITHLLHEGGNLLGGIVGDGWYSGHIAWYGQEQYGKTPLLLLQLQLEYADGTTEVLGTDSSWKAARGPILSSDFMMGEQYDARLEHEGWNEPDFDDSNWRSARQFGDYRGWITASASPPIQITEQLEPALQTAMESGALIVDMGQNMVGWAQIRLQGQRDSTVTLRYAEVLNPDGTLYTENLRTAKQTDSYTLKGAAEEVYEPHFTFHGFRYIEITTSPDVKLLGLTGKVIHNAMKQTGRIATSDPGVNQLFSNIMWTQRANFISVPTDCPQRDERMGWTGDAQIFSRTASYNMDVSGFMAKFMMDIVDAQRGTGAFTDTVPFLKGIPDECTFFASAGWADAGVIIPWTMYRVYGDRRIIEEHYGAMAGWIAYMKRMSPKLLREDSQNFGDWLSLNADTPFEVFSTAYFAYSTRLFAEMAAIIGKTEDAAAYAALFGEIKTQFNEAYVSGDGRIKGETQTGYAMALFMDLIPADKRSAAAGHLVRDIEEHGWHITTGIHGIKYLLPVLCDTGHEDAAYRLLLQDTYPSWLYSIRHGATTIWERWDGWTDEKGFQNPGMNSFNHYALGAVGEWLYRYMGGIDLPAEAAGYKHIHIKPVISGRLAKVECEYDSLYGRISSHWSTADGYAHVEVTIPANTRADIYLPDDGKEQIEESGLAVADAAHILDLGMKDGKRVLQAGSGHYRFRIRLKEEASQ</sequence>
<dbReference type="Pfam" id="PF17390">
    <property type="entry name" value="Bac_rhamnosid_C"/>
    <property type="match status" value="1"/>
</dbReference>
<proteinExistence type="predicted"/>
<dbReference type="InterPro" id="IPR013737">
    <property type="entry name" value="Bac_rhamnosid_N"/>
</dbReference>
<dbReference type="GO" id="GO:0005975">
    <property type="term" value="P:carbohydrate metabolic process"/>
    <property type="evidence" value="ECO:0007669"/>
    <property type="project" value="InterPro"/>
</dbReference>
<dbReference type="RefSeq" id="WP_188996305.1">
    <property type="nucleotide sequence ID" value="NZ_BMHP01000004.1"/>
</dbReference>
<dbReference type="AlphaFoldDB" id="A0A916ZBE6"/>
<dbReference type="InterPro" id="IPR008928">
    <property type="entry name" value="6-hairpin_glycosidase_sf"/>
</dbReference>
<dbReference type="GO" id="GO:0030596">
    <property type="term" value="F:alpha-L-rhamnosidase activity"/>
    <property type="evidence" value="ECO:0007669"/>
    <property type="project" value="UniProtKB-EC"/>
</dbReference>
<dbReference type="Gene3D" id="2.60.420.10">
    <property type="entry name" value="Maltose phosphorylase, domain 3"/>
    <property type="match status" value="1"/>
</dbReference>
<dbReference type="EMBL" id="BMHP01000004">
    <property type="protein sequence ID" value="GGD86096.1"/>
    <property type="molecule type" value="Genomic_DNA"/>
</dbReference>
<dbReference type="Proteomes" id="UP000612456">
    <property type="component" value="Unassembled WGS sequence"/>
</dbReference>
<evidence type="ECO:0000259" key="5">
    <source>
        <dbReference type="Pfam" id="PF08531"/>
    </source>
</evidence>
<dbReference type="PANTHER" id="PTHR33307:SF6">
    <property type="entry name" value="ALPHA-RHAMNOSIDASE (EUROFUNG)-RELATED"/>
    <property type="match status" value="1"/>
</dbReference>
<keyword evidence="3" id="KW-0378">Hydrolase</keyword>
<evidence type="ECO:0000256" key="1">
    <source>
        <dbReference type="ARBA" id="ARBA00001445"/>
    </source>
</evidence>
<dbReference type="SUPFAM" id="SSF48208">
    <property type="entry name" value="Six-hairpin glycosidases"/>
    <property type="match status" value="1"/>
</dbReference>
<evidence type="ECO:0000256" key="3">
    <source>
        <dbReference type="ARBA" id="ARBA00022801"/>
    </source>
</evidence>
<evidence type="ECO:0000259" key="6">
    <source>
        <dbReference type="Pfam" id="PF17389"/>
    </source>
</evidence>
<dbReference type="InterPro" id="IPR013783">
    <property type="entry name" value="Ig-like_fold"/>
</dbReference>
<dbReference type="PANTHER" id="PTHR33307">
    <property type="entry name" value="ALPHA-RHAMNOSIDASE (EUROFUNG)"/>
    <property type="match status" value="1"/>
</dbReference>
<reference evidence="8" key="1">
    <citation type="journal article" date="2014" name="Int. J. Syst. Evol. Microbiol.">
        <title>Complete genome sequence of Corynebacterium casei LMG S-19264T (=DSM 44701T), isolated from a smear-ripened cheese.</title>
        <authorList>
            <consortium name="US DOE Joint Genome Institute (JGI-PGF)"/>
            <person name="Walter F."/>
            <person name="Albersmeier A."/>
            <person name="Kalinowski J."/>
            <person name="Ruckert C."/>
        </authorList>
    </citation>
    <scope>NUCLEOTIDE SEQUENCE</scope>
    <source>
        <strain evidence="8">CGMCC 1.15178</strain>
    </source>
</reference>
<evidence type="ECO:0000259" key="4">
    <source>
        <dbReference type="Pfam" id="PF05592"/>
    </source>
</evidence>
<dbReference type="Pfam" id="PF17389">
    <property type="entry name" value="Bac_rhamnosid6H"/>
    <property type="match status" value="1"/>
</dbReference>
<dbReference type="InterPro" id="IPR012341">
    <property type="entry name" value="6hp_glycosidase-like_sf"/>
</dbReference>
<dbReference type="InterPro" id="IPR016007">
    <property type="entry name" value="Alpha_rhamnosid"/>
</dbReference>
<feature type="domain" description="Alpha-L-rhamnosidase concanavalin-like" evidence="4">
    <location>
        <begin position="328"/>
        <end position="425"/>
    </location>
</feature>
<feature type="domain" description="Alpha-L-rhamnosidase C-terminal" evidence="7">
    <location>
        <begin position="778"/>
        <end position="848"/>
    </location>
</feature>
<comment type="catalytic activity">
    <reaction evidence="1">
        <text>Hydrolysis of terminal non-reducing alpha-L-rhamnose residues in alpha-L-rhamnosides.</text>
        <dbReference type="EC" id="3.2.1.40"/>
    </reaction>
</comment>
<protein>
    <recommendedName>
        <fullName evidence="2">alpha-L-rhamnosidase</fullName>
        <ecNumber evidence="2">3.2.1.40</ecNumber>
    </recommendedName>
</protein>
<name>A0A916ZBE6_9BACL</name>
<reference evidence="8" key="2">
    <citation type="submission" date="2020-09" db="EMBL/GenBank/DDBJ databases">
        <authorList>
            <person name="Sun Q."/>
            <person name="Zhou Y."/>
        </authorList>
    </citation>
    <scope>NUCLEOTIDE SEQUENCE</scope>
    <source>
        <strain evidence="8">CGMCC 1.15178</strain>
    </source>
</reference>
<evidence type="ECO:0000313" key="8">
    <source>
        <dbReference type="EMBL" id="GGD86096.1"/>
    </source>
</evidence>
<dbReference type="Gene3D" id="1.50.10.10">
    <property type="match status" value="1"/>
</dbReference>
<dbReference type="Pfam" id="PF08531">
    <property type="entry name" value="Bac_rhamnosid_N"/>
    <property type="match status" value="1"/>
</dbReference>
<dbReference type="PIRSF" id="PIRSF010631">
    <property type="entry name" value="A-rhamnsds"/>
    <property type="match status" value="1"/>
</dbReference>
<keyword evidence="9" id="KW-1185">Reference proteome</keyword>
<dbReference type="Pfam" id="PF25788">
    <property type="entry name" value="Ig_Rha78A_N"/>
    <property type="match status" value="1"/>
</dbReference>
<dbReference type="EC" id="3.2.1.40" evidence="2"/>
<dbReference type="InterPro" id="IPR035396">
    <property type="entry name" value="Bac_rhamnosid6H"/>
</dbReference>
<evidence type="ECO:0000313" key="9">
    <source>
        <dbReference type="Proteomes" id="UP000612456"/>
    </source>
</evidence>
<organism evidence="8 9">
    <name type="scientific">Paenibacillus nasutitermitis</name>
    <dbReference type="NCBI Taxonomy" id="1652958"/>
    <lineage>
        <taxon>Bacteria</taxon>
        <taxon>Bacillati</taxon>
        <taxon>Bacillota</taxon>
        <taxon>Bacilli</taxon>
        <taxon>Bacillales</taxon>
        <taxon>Paenibacillaceae</taxon>
        <taxon>Paenibacillus</taxon>
    </lineage>
</organism>
<dbReference type="InterPro" id="IPR008902">
    <property type="entry name" value="Rhamnosid_concanavalin"/>
</dbReference>
<accession>A0A916ZBE6</accession>
<gene>
    <name evidence="8" type="primary">ramA</name>
    <name evidence="8" type="ORF">GCM10010911_50610</name>
</gene>
<comment type="caution">
    <text evidence="8">The sequence shown here is derived from an EMBL/GenBank/DDBJ whole genome shotgun (WGS) entry which is preliminary data.</text>
</comment>
<dbReference type="Pfam" id="PF05592">
    <property type="entry name" value="Bac_rhamnosid"/>
    <property type="match status" value="1"/>
</dbReference>
<feature type="domain" description="Alpha-L-rhamnosidase six-hairpin glycosidase" evidence="6">
    <location>
        <begin position="430"/>
        <end position="771"/>
    </location>
</feature>
<dbReference type="Gene3D" id="2.60.40.10">
    <property type="entry name" value="Immunoglobulins"/>
    <property type="match status" value="1"/>
</dbReference>
<dbReference type="Gene3D" id="2.60.120.260">
    <property type="entry name" value="Galactose-binding domain-like"/>
    <property type="match status" value="2"/>
</dbReference>
<feature type="domain" description="Bacterial alpha-L-rhamnosidase N-terminal" evidence="5">
    <location>
        <begin position="150"/>
        <end position="318"/>
    </location>
</feature>
<dbReference type="InterPro" id="IPR035398">
    <property type="entry name" value="Bac_rhamnosid_C"/>
</dbReference>
<evidence type="ECO:0000256" key="2">
    <source>
        <dbReference type="ARBA" id="ARBA00012652"/>
    </source>
</evidence>
<evidence type="ECO:0000259" key="7">
    <source>
        <dbReference type="Pfam" id="PF17390"/>
    </source>
</evidence>